<gene>
    <name evidence="3" type="ORF">P0O15_10630</name>
</gene>
<reference evidence="3 4" key="1">
    <citation type="submission" date="2023-03" db="EMBL/GenBank/DDBJ databases">
        <title>WGS of Methanotrichaceae archaeon Mx.</title>
        <authorList>
            <person name="Sorokin D.Y."/>
            <person name="Merkel A.Y."/>
        </authorList>
    </citation>
    <scope>NUCLEOTIDE SEQUENCE [LARGE SCALE GENOMIC DNA]</scope>
    <source>
        <strain evidence="3 4">Mx</strain>
    </source>
</reference>
<protein>
    <submittedName>
        <fullName evidence="3">Uncharacterized protein</fullName>
    </submittedName>
</protein>
<evidence type="ECO:0000256" key="2">
    <source>
        <dbReference type="SAM" id="Phobius"/>
    </source>
</evidence>
<evidence type="ECO:0000256" key="1">
    <source>
        <dbReference type="SAM" id="MobiDB-lite"/>
    </source>
</evidence>
<feature type="transmembrane region" description="Helical" evidence="2">
    <location>
        <begin position="146"/>
        <end position="167"/>
    </location>
</feature>
<feature type="region of interest" description="Disordered" evidence="1">
    <location>
        <begin position="305"/>
        <end position="361"/>
    </location>
</feature>
<name>A0ABT5XAD2_9EURY</name>
<dbReference type="Proteomes" id="UP001220010">
    <property type="component" value="Unassembled WGS sequence"/>
</dbReference>
<evidence type="ECO:0000313" key="4">
    <source>
        <dbReference type="Proteomes" id="UP001220010"/>
    </source>
</evidence>
<keyword evidence="2" id="KW-0472">Membrane</keyword>
<feature type="compositionally biased region" description="Basic and acidic residues" evidence="1">
    <location>
        <begin position="344"/>
        <end position="361"/>
    </location>
</feature>
<dbReference type="EMBL" id="JARFPK010000050">
    <property type="protein sequence ID" value="MDF0591613.1"/>
    <property type="molecule type" value="Genomic_DNA"/>
</dbReference>
<feature type="transmembrane region" description="Helical" evidence="2">
    <location>
        <begin position="74"/>
        <end position="92"/>
    </location>
</feature>
<keyword evidence="4" id="KW-1185">Reference proteome</keyword>
<feature type="transmembrane region" description="Helical" evidence="2">
    <location>
        <begin position="209"/>
        <end position="228"/>
    </location>
</feature>
<feature type="transmembrane region" description="Helical" evidence="2">
    <location>
        <begin position="179"/>
        <end position="197"/>
    </location>
</feature>
<comment type="caution">
    <text evidence="3">The sequence shown here is derived from an EMBL/GenBank/DDBJ whole genome shotgun (WGS) entry which is preliminary data.</text>
</comment>
<sequence length="361" mass="39074">MGGIRRMKLIGKGKRMHAILFLALLTLFASTFMGAAENNETLVQTPSTDKSNFKDGATPSVKIEIQFPTLSNEAFIVLGIITLMIVIGGLLWRKSKNGQSKSALEEKCESIGMIFTVALVFLILILATILIKDAVPYAGDEPTYGSIWPAIIILVIVFLLLIYMGFADDGALDKGDMRRAIAGTFVLGFTMLIFFLSSYEIKNPEVVTAYLQMVGVIIGFYFGAKTALTFAEPKGKSPVDGALDCAKEADEDADRAKKLLATVEGMIDANVDTKYILIEAKRLVERAESAASRAAKYAEKAYGSEHAKKAADDANKVANEAREKLTEAKRLAEIAESAAPKTAESAEKADGSEHAKKEEGR</sequence>
<feature type="compositionally biased region" description="Basic and acidic residues" evidence="1">
    <location>
        <begin position="305"/>
        <end position="333"/>
    </location>
</feature>
<accession>A0ABT5XAD2</accession>
<keyword evidence="2" id="KW-0812">Transmembrane</keyword>
<evidence type="ECO:0000313" key="3">
    <source>
        <dbReference type="EMBL" id="MDF0591613.1"/>
    </source>
</evidence>
<keyword evidence="2" id="KW-1133">Transmembrane helix</keyword>
<proteinExistence type="predicted"/>
<organism evidence="3 4">
    <name type="scientific">Candidatus Methanocrinis natronophilus</name>
    <dbReference type="NCBI Taxonomy" id="3033396"/>
    <lineage>
        <taxon>Archaea</taxon>
        <taxon>Methanobacteriati</taxon>
        <taxon>Methanobacteriota</taxon>
        <taxon>Stenosarchaea group</taxon>
        <taxon>Methanomicrobia</taxon>
        <taxon>Methanotrichales</taxon>
        <taxon>Methanotrichaceae</taxon>
        <taxon>Methanocrinis</taxon>
    </lineage>
</organism>
<feature type="transmembrane region" description="Helical" evidence="2">
    <location>
        <begin position="113"/>
        <end position="131"/>
    </location>
</feature>